<dbReference type="EMBL" id="JAQLGM010000027">
    <property type="protein sequence ID" value="MDB2000907.1"/>
    <property type="molecule type" value="Genomic_DNA"/>
</dbReference>
<sequence length="59" mass="6650">MFIIRDKEINGHWDGSLISPPLAVPAASSQERKGNIEEKIARNKVIYYNENVCLAGNFM</sequence>
<gene>
    <name evidence="1" type="ORF">PM006_11910</name>
</gene>
<dbReference type="GeneID" id="57971593"/>
<protein>
    <submittedName>
        <fullName evidence="1">Uncharacterized protein</fullName>
    </submittedName>
</protein>
<comment type="caution">
    <text evidence="1">The sequence shown here is derived from an EMBL/GenBank/DDBJ whole genome shotgun (WGS) entry which is preliminary data.</text>
</comment>
<accession>A0AAW6AUM0</accession>
<name>A0AAW6AUM0_CLOSY</name>
<proteinExistence type="predicted"/>
<dbReference type="AlphaFoldDB" id="A0AAW6AUM0"/>
<evidence type="ECO:0000313" key="2">
    <source>
        <dbReference type="Proteomes" id="UP001300871"/>
    </source>
</evidence>
<reference evidence="1" key="1">
    <citation type="submission" date="2023-01" db="EMBL/GenBank/DDBJ databases">
        <title>Human gut microbiome strain richness.</title>
        <authorList>
            <person name="Chen-Liaw A."/>
        </authorList>
    </citation>
    <scope>NUCLEOTIDE SEQUENCE</scope>
    <source>
        <strain evidence="1">B1_m1001713B170214d0_201011</strain>
    </source>
</reference>
<evidence type="ECO:0000313" key="1">
    <source>
        <dbReference type="EMBL" id="MDB2000907.1"/>
    </source>
</evidence>
<dbReference type="RefSeq" id="WP_044911072.1">
    <property type="nucleotide sequence ID" value="NZ_CABKPP010000011.1"/>
</dbReference>
<organism evidence="1 2">
    <name type="scientific">Clostridium symbiosum</name>
    <name type="common">Bacteroides symbiosus</name>
    <dbReference type="NCBI Taxonomy" id="1512"/>
    <lineage>
        <taxon>Bacteria</taxon>
        <taxon>Bacillati</taxon>
        <taxon>Bacillota</taxon>
        <taxon>Clostridia</taxon>
        <taxon>Lachnospirales</taxon>
        <taxon>Lachnospiraceae</taxon>
        <taxon>Otoolea</taxon>
    </lineage>
</organism>
<dbReference type="Proteomes" id="UP001300871">
    <property type="component" value="Unassembled WGS sequence"/>
</dbReference>